<accession>A0A315UVQ5</accession>
<dbReference type="Pfam" id="PF00024">
    <property type="entry name" value="PAN_1"/>
    <property type="match status" value="4"/>
</dbReference>
<organism evidence="4 5">
    <name type="scientific">Gambusia affinis</name>
    <name type="common">Western mosquitofish</name>
    <name type="synonym">Heterandria affinis</name>
    <dbReference type="NCBI Taxonomy" id="33528"/>
    <lineage>
        <taxon>Eukaryota</taxon>
        <taxon>Metazoa</taxon>
        <taxon>Chordata</taxon>
        <taxon>Craniata</taxon>
        <taxon>Vertebrata</taxon>
        <taxon>Euteleostomi</taxon>
        <taxon>Actinopterygii</taxon>
        <taxon>Neopterygii</taxon>
        <taxon>Teleostei</taxon>
        <taxon>Neoteleostei</taxon>
        <taxon>Acanthomorphata</taxon>
        <taxon>Ovalentaria</taxon>
        <taxon>Atherinomorphae</taxon>
        <taxon>Cyprinodontiformes</taxon>
        <taxon>Poeciliidae</taxon>
        <taxon>Poeciliinae</taxon>
        <taxon>Gambusia</taxon>
    </lineage>
</organism>
<evidence type="ECO:0000256" key="1">
    <source>
        <dbReference type="ARBA" id="ARBA00022737"/>
    </source>
</evidence>
<dbReference type="Gene3D" id="3.50.4.10">
    <property type="entry name" value="Hepatocyte Growth Factor"/>
    <property type="match status" value="4"/>
</dbReference>
<dbReference type="PANTHER" id="PTHR33946">
    <property type="match status" value="1"/>
</dbReference>
<name>A0A315UVQ5_GAMAF</name>
<dbReference type="SUPFAM" id="SSF57414">
    <property type="entry name" value="Hairpin loop containing domain-like"/>
    <property type="match status" value="2"/>
</dbReference>
<dbReference type="AlphaFoldDB" id="A0A315UVQ5"/>
<gene>
    <name evidence="4" type="ORF">CCH79_00008884</name>
</gene>
<dbReference type="EMBL" id="NHOQ01002733">
    <property type="protein sequence ID" value="PWA15226.1"/>
    <property type="molecule type" value="Genomic_DNA"/>
</dbReference>
<feature type="domain" description="Apple" evidence="3">
    <location>
        <begin position="247"/>
        <end position="321"/>
    </location>
</feature>
<keyword evidence="1" id="KW-0677">Repeat</keyword>
<dbReference type="CDD" id="cd01100">
    <property type="entry name" value="APPLE_Factor_XI_like"/>
    <property type="match status" value="4"/>
</dbReference>
<dbReference type="Proteomes" id="UP000250572">
    <property type="component" value="Unassembled WGS sequence"/>
</dbReference>
<dbReference type="GO" id="GO:0006508">
    <property type="term" value="P:proteolysis"/>
    <property type="evidence" value="ECO:0007669"/>
    <property type="project" value="InterPro"/>
</dbReference>
<dbReference type="InterPro" id="IPR003609">
    <property type="entry name" value="Pan_app"/>
</dbReference>
<evidence type="ECO:0000259" key="3">
    <source>
        <dbReference type="PROSITE" id="PS50948"/>
    </source>
</evidence>
<keyword evidence="5" id="KW-1185">Reference proteome</keyword>
<feature type="non-terminal residue" evidence="4">
    <location>
        <position position="429"/>
    </location>
</feature>
<feature type="domain" description="Apple" evidence="3">
    <location>
        <begin position="154"/>
        <end position="238"/>
    </location>
</feature>
<dbReference type="PANTHER" id="PTHR33946:SF4">
    <property type="entry name" value="COAGULATION FACTOR XI"/>
    <property type="match status" value="1"/>
</dbReference>
<dbReference type="PROSITE" id="PS50948">
    <property type="entry name" value="PAN"/>
    <property type="match status" value="3"/>
</dbReference>
<comment type="caution">
    <text evidence="4">The sequence shown here is derived from an EMBL/GenBank/DDBJ whole genome shotgun (WGS) entry which is preliminary data.</text>
</comment>
<dbReference type="SMART" id="SM00223">
    <property type="entry name" value="APPLE"/>
    <property type="match status" value="4"/>
</dbReference>
<dbReference type="STRING" id="33528.ENSGAFP00000023495"/>
<reference evidence="4 5" key="1">
    <citation type="journal article" date="2018" name="G3 (Bethesda)">
        <title>A High-Quality Reference Genome for the Invasive Mosquitofish Gambusia affinis Using a Chicago Library.</title>
        <authorList>
            <person name="Hoffberg S.L."/>
            <person name="Troendle N.J."/>
            <person name="Glenn T.C."/>
            <person name="Mahmud O."/>
            <person name="Louha S."/>
            <person name="Chalopin D."/>
            <person name="Bennetzen J.L."/>
            <person name="Mauricio R."/>
        </authorList>
    </citation>
    <scope>NUCLEOTIDE SEQUENCE [LARGE SCALE GENOMIC DNA]</scope>
    <source>
        <strain evidence="4">NE01/NJP1002.9</strain>
        <tissue evidence="4">Muscle</tissue>
    </source>
</reference>
<sequence>MAEVVSLQNRNQFFQKQRELSSVSAEEDGKLFDSGGPSACPNGLQENVDFSGSDITSLFSPTVEHCQQLCTQHPACLFFTFSRPDRDNSPFHCNLKSSSSGQPSSQISLLGVTSGFSLKSCNPDPTKLGEDFTGRLVYANHGFLNILRFLPGPCFSQVFQNVDFLGADYRALFTPDYQECQRVCTQDPGCQFFTFIKREFTDQNFRFKCHLKFSWSVPRTPIVEKKAGVTSGFAQKTQQTQELGTPCENQFFANTDIPGSDLEQENSVSVEHCQVLCSAHPKCTYFSYSSNDFKCYLKNNLNNLTATPKDGITSGIPAHFCQLDDTWVKQSYEGVDFRGSDIRFEEMDTAEQCQSKCDEDPNCLFYTYIDENFSDRAFWRRCYLKRVITMPAPPKVSKLANVVSGFSLRNCEKSLIYLTSGDEKFPVIN</sequence>
<evidence type="ECO:0000256" key="2">
    <source>
        <dbReference type="ARBA" id="ARBA00023157"/>
    </source>
</evidence>
<keyword evidence="2" id="KW-1015">Disulfide bond</keyword>
<evidence type="ECO:0000313" key="4">
    <source>
        <dbReference type="EMBL" id="PWA15226.1"/>
    </source>
</evidence>
<evidence type="ECO:0000313" key="5">
    <source>
        <dbReference type="Proteomes" id="UP000250572"/>
    </source>
</evidence>
<feature type="domain" description="Apple" evidence="3">
    <location>
        <begin position="40"/>
        <end position="121"/>
    </location>
</feature>
<dbReference type="PRINTS" id="PR00005">
    <property type="entry name" value="APPLEDOMAIN"/>
</dbReference>
<protein>
    <recommendedName>
        <fullName evidence="3">Apple domain-containing protein</fullName>
    </recommendedName>
</protein>
<proteinExistence type="predicted"/>
<dbReference type="GO" id="GO:0005576">
    <property type="term" value="C:extracellular region"/>
    <property type="evidence" value="ECO:0007669"/>
    <property type="project" value="InterPro"/>
</dbReference>
<dbReference type="InterPro" id="IPR000177">
    <property type="entry name" value="Apple"/>
</dbReference>